<dbReference type="GO" id="GO:0008233">
    <property type="term" value="F:peptidase activity"/>
    <property type="evidence" value="ECO:0007669"/>
    <property type="project" value="UniProtKB-KW"/>
</dbReference>
<dbReference type="Pfam" id="PF04279">
    <property type="entry name" value="IspA"/>
    <property type="match status" value="1"/>
</dbReference>
<protein>
    <submittedName>
        <fullName evidence="2">Clp protease</fullName>
    </submittedName>
</protein>
<organism evidence="2 3">
    <name type="scientific">Acinetobacter rongchengensis</name>
    <dbReference type="NCBI Taxonomy" id="2419601"/>
    <lineage>
        <taxon>Bacteria</taxon>
        <taxon>Pseudomonadati</taxon>
        <taxon>Pseudomonadota</taxon>
        <taxon>Gammaproteobacteria</taxon>
        <taxon>Moraxellales</taxon>
        <taxon>Moraxellaceae</taxon>
        <taxon>Acinetobacter</taxon>
    </lineage>
</organism>
<keyword evidence="1" id="KW-1133">Transmembrane helix</keyword>
<dbReference type="EMBL" id="RAXT01000005">
    <property type="protein sequence ID" value="RKG39506.1"/>
    <property type="molecule type" value="Genomic_DNA"/>
</dbReference>
<dbReference type="GO" id="GO:0016020">
    <property type="term" value="C:membrane"/>
    <property type="evidence" value="ECO:0007669"/>
    <property type="project" value="InterPro"/>
</dbReference>
<feature type="transmembrane region" description="Helical" evidence="1">
    <location>
        <begin position="7"/>
        <end position="24"/>
    </location>
</feature>
<feature type="transmembrane region" description="Helical" evidence="1">
    <location>
        <begin position="30"/>
        <end position="46"/>
    </location>
</feature>
<sequence length="197" mass="22475">MKQVFKGIVIILMVVYPFLVGWSLSHGHFLWVSLILIALGIVRLFSQGNQLMMPLTWFAILCGGLSLVLKDHAWLKMYPVFMSVGAGMIFASTLIKPPSMIERFARLAEPDLPESGVIWTRKVTLVWCIFFVINALIALYTVLFAPMKIWVIYNGFVSYVLMGILLLGEFILRKRQQRLNLHIVSDQTVSRKSDLKE</sequence>
<evidence type="ECO:0000256" key="1">
    <source>
        <dbReference type="SAM" id="Phobius"/>
    </source>
</evidence>
<accession>A0A3A8F146</accession>
<dbReference type="InterPro" id="IPR006008">
    <property type="entry name" value="YciB"/>
</dbReference>
<feature type="transmembrane region" description="Helical" evidence="1">
    <location>
        <begin position="51"/>
        <end position="69"/>
    </location>
</feature>
<dbReference type="GO" id="GO:0006508">
    <property type="term" value="P:proteolysis"/>
    <property type="evidence" value="ECO:0007669"/>
    <property type="project" value="UniProtKB-KW"/>
</dbReference>
<dbReference type="AlphaFoldDB" id="A0A3A8F146"/>
<reference evidence="2 3" key="1">
    <citation type="submission" date="2018-09" db="EMBL/GenBank/DDBJ databases">
        <title>The draft genome of Acinetobacter spp. strains.</title>
        <authorList>
            <person name="Qin J."/>
            <person name="Feng Y."/>
            <person name="Zong Z."/>
        </authorList>
    </citation>
    <scope>NUCLEOTIDE SEQUENCE [LARGE SCALE GENOMIC DNA]</scope>
    <source>
        <strain evidence="2 3">WCHAc060115</strain>
    </source>
</reference>
<evidence type="ECO:0000313" key="3">
    <source>
        <dbReference type="Proteomes" id="UP000280405"/>
    </source>
</evidence>
<dbReference type="RefSeq" id="WP_120383186.1">
    <property type="nucleotide sequence ID" value="NZ_RAXT01000005.1"/>
</dbReference>
<name>A0A3A8F146_9GAMM</name>
<keyword evidence="2" id="KW-0378">Hydrolase</keyword>
<feature type="transmembrane region" description="Helical" evidence="1">
    <location>
        <begin position="151"/>
        <end position="172"/>
    </location>
</feature>
<comment type="caution">
    <text evidence="2">The sequence shown here is derived from an EMBL/GenBank/DDBJ whole genome shotgun (WGS) entry which is preliminary data.</text>
</comment>
<feature type="transmembrane region" description="Helical" evidence="1">
    <location>
        <begin position="125"/>
        <end position="145"/>
    </location>
</feature>
<proteinExistence type="predicted"/>
<gene>
    <name evidence="2" type="ORF">D7V20_04770</name>
</gene>
<keyword evidence="1" id="KW-0812">Transmembrane</keyword>
<evidence type="ECO:0000313" key="2">
    <source>
        <dbReference type="EMBL" id="RKG39506.1"/>
    </source>
</evidence>
<keyword evidence="3" id="KW-1185">Reference proteome</keyword>
<dbReference type="Proteomes" id="UP000280405">
    <property type="component" value="Unassembled WGS sequence"/>
</dbReference>
<dbReference type="OrthoDB" id="8537043at2"/>
<keyword evidence="2" id="KW-0645">Protease</keyword>
<keyword evidence="1" id="KW-0472">Membrane</keyword>
<feature type="transmembrane region" description="Helical" evidence="1">
    <location>
        <begin position="75"/>
        <end position="95"/>
    </location>
</feature>